<keyword evidence="2" id="KW-1133">Transmembrane helix</keyword>
<dbReference type="PATRIC" id="fig|1432052.3.peg.4044"/>
<feature type="transmembrane region" description="Helical" evidence="2">
    <location>
        <begin position="212"/>
        <end position="229"/>
    </location>
</feature>
<dbReference type="Pfam" id="PF01381">
    <property type="entry name" value="HTH_3"/>
    <property type="match status" value="1"/>
</dbReference>
<gene>
    <name evidence="4" type="primary">immR_1</name>
    <name evidence="5" type="synonym">immR_4</name>
    <name evidence="5" type="ORF">BEH84_03643</name>
    <name evidence="6" type="ORF">BEI59_19355</name>
    <name evidence="4" type="ORF">BEI61_00096</name>
    <name evidence="7" type="ORF">BEI63_04065</name>
</gene>
<dbReference type="SUPFAM" id="SSF47413">
    <property type="entry name" value="lambda repressor-like DNA-binding domains"/>
    <property type="match status" value="1"/>
</dbReference>
<dbReference type="Proteomes" id="UP000094271">
    <property type="component" value="Unassembled WGS sequence"/>
</dbReference>
<reference evidence="8 11" key="1">
    <citation type="submission" date="2016-07" db="EMBL/GenBank/DDBJ databases">
        <title>Characterization of isolates of Eisenbergiella tayi derived from blood cultures, using whole genome sequencing.</title>
        <authorList>
            <person name="Burdz T."/>
            <person name="Wiebe D."/>
            <person name="Huynh C."/>
            <person name="Bernard K."/>
        </authorList>
    </citation>
    <scope>NUCLEOTIDE SEQUENCE [LARGE SCALE GENOMIC DNA]</scope>
    <source>
        <strain evidence="4 8">NML 110608</strain>
        <strain evidence="5 11">NML 120489</strain>
    </source>
</reference>
<evidence type="ECO:0000313" key="4">
    <source>
        <dbReference type="EMBL" id="ODM08467.1"/>
    </source>
</evidence>
<dbReference type="PANTHER" id="PTHR46558:SF13">
    <property type="entry name" value="HTH-TYPE TRANSCRIPTIONAL REGULATOR IMMR"/>
    <property type="match status" value="1"/>
</dbReference>
<feature type="domain" description="HTH cro/C1-type" evidence="3">
    <location>
        <begin position="9"/>
        <end position="63"/>
    </location>
</feature>
<dbReference type="PANTHER" id="PTHR46558">
    <property type="entry name" value="TRACRIPTIONAL REGULATORY PROTEIN-RELATED-RELATED"/>
    <property type="match status" value="1"/>
</dbReference>
<dbReference type="Gene3D" id="1.10.260.40">
    <property type="entry name" value="lambda repressor-like DNA-binding domains"/>
    <property type="match status" value="1"/>
</dbReference>
<dbReference type="EMBL" id="MEHD01000011">
    <property type="protein sequence ID" value="ODR60368.1"/>
    <property type="molecule type" value="Genomic_DNA"/>
</dbReference>
<dbReference type="Proteomes" id="UP000095003">
    <property type="component" value="Unassembled WGS sequence"/>
</dbReference>
<keyword evidence="2" id="KW-0472">Membrane</keyword>
<feature type="transmembrane region" description="Helical" evidence="2">
    <location>
        <begin position="187"/>
        <end position="205"/>
    </location>
</feature>
<evidence type="ECO:0000256" key="2">
    <source>
        <dbReference type="SAM" id="Phobius"/>
    </source>
</evidence>
<reference evidence="6 9" key="3">
    <citation type="submission" date="2016-08" db="EMBL/GenBank/DDBJ databases">
        <authorList>
            <person name="Seilhamer J.J."/>
        </authorList>
    </citation>
    <scope>NUCLEOTIDE SEQUENCE [LARGE SCALE GENOMIC DNA]</scope>
    <source>
        <strain evidence="6 9">NML150140-1</strain>
    </source>
</reference>
<proteinExistence type="predicted"/>
<accession>A0A1E3AIH0</accession>
<feature type="transmembrane region" description="Helical" evidence="2">
    <location>
        <begin position="235"/>
        <end position="253"/>
    </location>
</feature>
<keyword evidence="2" id="KW-0812">Transmembrane</keyword>
<dbReference type="InterPro" id="IPR010982">
    <property type="entry name" value="Lambda_DNA-bd_dom_sf"/>
</dbReference>
<dbReference type="PROSITE" id="PS50943">
    <property type="entry name" value="HTH_CROC1"/>
    <property type="match status" value="1"/>
</dbReference>
<dbReference type="Proteomes" id="UP000094869">
    <property type="component" value="Unassembled WGS sequence"/>
</dbReference>
<dbReference type="GO" id="GO:0003677">
    <property type="term" value="F:DNA binding"/>
    <property type="evidence" value="ECO:0007669"/>
    <property type="project" value="UniProtKB-KW"/>
</dbReference>
<dbReference type="GeneID" id="93302825"/>
<evidence type="ECO:0000313" key="5">
    <source>
        <dbReference type="EMBL" id="ODM11214.1"/>
    </source>
</evidence>
<reference evidence="7 10" key="2">
    <citation type="submission" date="2016-08" db="EMBL/GenBank/DDBJ databases">
        <title>Characterization of Isolates of Eisenbergiella tayi Derived from Blood Cultures, Using Whole Genome Sequencing.</title>
        <authorList>
            <person name="Bernier A.-M."/>
            <person name="Burdz T."/>
            <person name="Wiebe D."/>
            <person name="Bernard K."/>
        </authorList>
    </citation>
    <scope>NUCLEOTIDE SEQUENCE [LARGE SCALE GENOMIC DNA]</scope>
    <source>
        <strain evidence="7 10">NML120146</strain>
    </source>
</reference>
<dbReference type="EMBL" id="MEHA01000015">
    <property type="protein sequence ID" value="ODR48902.1"/>
    <property type="molecule type" value="Genomic_DNA"/>
</dbReference>
<keyword evidence="1" id="KW-0238">DNA-binding</keyword>
<dbReference type="CDD" id="cd00093">
    <property type="entry name" value="HTH_XRE"/>
    <property type="match status" value="1"/>
</dbReference>
<dbReference type="RefSeq" id="WP_009251904.1">
    <property type="nucleotide sequence ID" value="NZ_DAWDRA010000010.1"/>
</dbReference>
<evidence type="ECO:0000313" key="6">
    <source>
        <dbReference type="EMBL" id="ODR48902.1"/>
    </source>
</evidence>
<name>A0A1E3AIH0_9FIRM</name>
<evidence type="ECO:0000313" key="11">
    <source>
        <dbReference type="Proteomes" id="UP000095003"/>
    </source>
</evidence>
<evidence type="ECO:0000256" key="1">
    <source>
        <dbReference type="ARBA" id="ARBA00023125"/>
    </source>
</evidence>
<dbReference type="EMBL" id="MCGI01000003">
    <property type="protein sequence ID" value="ODM11214.1"/>
    <property type="molecule type" value="Genomic_DNA"/>
</dbReference>
<organism evidence="4 8">
    <name type="scientific">Eisenbergiella tayi</name>
    <dbReference type="NCBI Taxonomy" id="1432052"/>
    <lineage>
        <taxon>Bacteria</taxon>
        <taxon>Bacillati</taxon>
        <taxon>Bacillota</taxon>
        <taxon>Clostridia</taxon>
        <taxon>Lachnospirales</taxon>
        <taxon>Lachnospiraceae</taxon>
        <taxon>Eisenbergiella</taxon>
    </lineage>
</organism>
<dbReference type="OrthoDB" id="9781544at2"/>
<sequence>MNIEIANRLVTLRKRNSLSQEALAEKLGISRQAVSKWERAEASPDTDNLILLSRIYGISMDELLSTEDEIPVSYMDMEEEKLPEKEIREEEGEILSPEKEPDEYVHIGLSGIHCKDKDSEVHVGWKGIHVIEKDKDEVHLDSNGIYVNGKRYDSHFFREWAGVEFPFTLLVIAAFIAIGVLTGAWHPAWVIFFTIPLFHSCVEAFRRKDMGWFAFPVLIMMIYLLLGIFKSLWHPGWLLFLTVPVYYAIVGFIRTRKEKQLQDDESL</sequence>
<protein>
    <submittedName>
        <fullName evidence="4">HTH-type transcriptional regulator ImmR</fullName>
    </submittedName>
</protein>
<keyword evidence="10" id="KW-1185">Reference proteome</keyword>
<evidence type="ECO:0000259" key="3">
    <source>
        <dbReference type="PROSITE" id="PS50943"/>
    </source>
</evidence>
<evidence type="ECO:0000313" key="9">
    <source>
        <dbReference type="Proteomes" id="UP000094271"/>
    </source>
</evidence>
<evidence type="ECO:0000313" key="8">
    <source>
        <dbReference type="Proteomes" id="UP000094067"/>
    </source>
</evidence>
<dbReference type="SMART" id="SM00530">
    <property type="entry name" value="HTH_XRE"/>
    <property type="match status" value="1"/>
</dbReference>
<dbReference type="EMBL" id="MCGH01000001">
    <property type="protein sequence ID" value="ODM08467.1"/>
    <property type="molecule type" value="Genomic_DNA"/>
</dbReference>
<evidence type="ECO:0000313" key="10">
    <source>
        <dbReference type="Proteomes" id="UP000094869"/>
    </source>
</evidence>
<comment type="caution">
    <text evidence="4">The sequence shown here is derived from an EMBL/GenBank/DDBJ whole genome shotgun (WGS) entry which is preliminary data.</text>
</comment>
<evidence type="ECO:0000313" key="7">
    <source>
        <dbReference type="EMBL" id="ODR60368.1"/>
    </source>
</evidence>
<dbReference type="InterPro" id="IPR001387">
    <property type="entry name" value="Cro/C1-type_HTH"/>
</dbReference>
<feature type="transmembrane region" description="Helical" evidence="2">
    <location>
        <begin position="160"/>
        <end position="181"/>
    </location>
</feature>
<dbReference type="Proteomes" id="UP000094067">
    <property type="component" value="Unassembled WGS sequence"/>
</dbReference>
<dbReference type="AlphaFoldDB" id="A0A1E3AIH0"/>